<evidence type="ECO:0000256" key="1">
    <source>
        <dbReference type="ARBA" id="ARBA00004141"/>
    </source>
</evidence>
<keyword evidence="4 5" id="KW-0472">Membrane</keyword>
<feature type="transmembrane region" description="Helical" evidence="5">
    <location>
        <begin position="70"/>
        <end position="91"/>
    </location>
</feature>
<evidence type="ECO:0000259" key="6">
    <source>
        <dbReference type="Pfam" id="PF13515"/>
    </source>
</evidence>
<accession>A0A4R1CDU0</accession>
<evidence type="ECO:0000256" key="4">
    <source>
        <dbReference type="ARBA" id="ARBA00023136"/>
    </source>
</evidence>
<feature type="transmembrane region" description="Helical" evidence="5">
    <location>
        <begin position="313"/>
        <end position="330"/>
    </location>
</feature>
<feature type="transmembrane region" description="Helical" evidence="5">
    <location>
        <begin position="282"/>
        <end position="301"/>
    </location>
</feature>
<feature type="domain" description="Integral membrane bound transporter" evidence="6">
    <location>
        <begin position="200"/>
        <end position="324"/>
    </location>
</feature>
<evidence type="ECO:0000256" key="2">
    <source>
        <dbReference type="ARBA" id="ARBA00022692"/>
    </source>
</evidence>
<keyword evidence="2 5" id="KW-0812">Transmembrane</keyword>
<dbReference type="AlphaFoldDB" id="A0A4R1CDU0"/>
<feature type="transmembrane region" description="Helical" evidence="5">
    <location>
        <begin position="97"/>
        <end position="117"/>
    </location>
</feature>
<evidence type="ECO:0000256" key="3">
    <source>
        <dbReference type="ARBA" id="ARBA00022989"/>
    </source>
</evidence>
<name>A0A4R1CDU0_9ACTN</name>
<evidence type="ECO:0000313" key="8">
    <source>
        <dbReference type="Proteomes" id="UP000295453"/>
    </source>
</evidence>
<sequence>MGVSIPGPVQAAFVLQPQEGTRWVALRAAASTGVPLLLLWATGHLEWSLFSTFGAFASVYGRGESHRARFVMQVTVGMLLTVAVSLGTLVGCLDSRAWIAIVASAAIAAVGAVLSDLQQWHPPGPMFFVFAVASTASIPAQPGTAATAAVVASAAAAFAVLVGAVGAVRSGWGAPRPRPARTIDHALRRHVARSVVAVALAGTIATSVGIGRPYWAMIAAVVPLAARELDAQLTRALQRAAGTTIGLLLAAVLLELRLSGLVVILIVTALLAMTEALVGRNYALALVTITPLALLMVHLASPTPTGVLLWDRWIETIIGVVVGAGVGYLTRARPTR</sequence>
<dbReference type="Proteomes" id="UP000295453">
    <property type="component" value="Unassembled WGS sequence"/>
</dbReference>
<keyword evidence="8" id="KW-1185">Reference proteome</keyword>
<evidence type="ECO:0000313" key="7">
    <source>
        <dbReference type="EMBL" id="TCJ28961.1"/>
    </source>
</evidence>
<comment type="caution">
    <text evidence="7">The sequence shown here is derived from an EMBL/GenBank/DDBJ whole genome shotgun (WGS) entry which is preliminary data.</text>
</comment>
<organism evidence="7 8">
    <name type="scientific">Nocardioides jejuensis</name>
    <dbReference type="NCBI Taxonomy" id="2502782"/>
    <lineage>
        <taxon>Bacteria</taxon>
        <taxon>Bacillati</taxon>
        <taxon>Actinomycetota</taxon>
        <taxon>Actinomycetes</taxon>
        <taxon>Propionibacteriales</taxon>
        <taxon>Nocardioidaceae</taxon>
        <taxon>Nocardioides</taxon>
    </lineage>
</organism>
<feature type="transmembrane region" description="Helical" evidence="5">
    <location>
        <begin position="195"/>
        <end position="225"/>
    </location>
</feature>
<dbReference type="InterPro" id="IPR049453">
    <property type="entry name" value="Memb_transporter_dom"/>
</dbReference>
<proteinExistence type="predicted"/>
<dbReference type="EMBL" id="SJZJ01000009">
    <property type="protein sequence ID" value="TCJ28961.1"/>
    <property type="molecule type" value="Genomic_DNA"/>
</dbReference>
<evidence type="ECO:0000256" key="5">
    <source>
        <dbReference type="SAM" id="Phobius"/>
    </source>
</evidence>
<dbReference type="GO" id="GO:0016020">
    <property type="term" value="C:membrane"/>
    <property type="evidence" value="ECO:0007669"/>
    <property type="project" value="UniProtKB-SubCell"/>
</dbReference>
<keyword evidence="3 5" id="KW-1133">Transmembrane helix</keyword>
<feature type="transmembrane region" description="Helical" evidence="5">
    <location>
        <begin position="245"/>
        <end position="270"/>
    </location>
</feature>
<protein>
    <submittedName>
        <fullName evidence="7">FUSC family protein</fullName>
    </submittedName>
</protein>
<comment type="subcellular location">
    <subcellularLocation>
        <location evidence="1">Membrane</location>
        <topology evidence="1">Multi-pass membrane protein</topology>
    </subcellularLocation>
</comment>
<feature type="transmembrane region" description="Helical" evidence="5">
    <location>
        <begin position="37"/>
        <end position="58"/>
    </location>
</feature>
<dbReference type="OrthoDB" id="4989419at2"/>
<reference evidence="7 8" key="1">
    <citation type="submission" date="2019-03" db="EMBL/GenBank/DDBJ databases">
        <authorList>
            <person name="Kim M.K.M."/>
        </authorList>
    </citation>
    <scope>NUCLEOTIDE SEQUENCE [LARGE SCALE GENOMIC DNA]</scope>
    <source>
        <strain evidence="7 8">18JY15-6</strain>
    </source>
</reference>
<gene>
    <name evidence="7" type="ORF">EPD65_07300</name>
</gene>
<dbReference type="Pfam" id="PF13515">
    <property type="entry name" value="FUSC_2"/>
    <property type="match status" value="1"/>
</dbReference>
<feature type="transmembrane region" description="Helical" evidence="5">
    <location>
        <begin position="146"/>
        <end position="168"/>
    </location>
</feature>